<gene>
    <name evidence="10" type="ORF">COT42_00220</name>
</gene>
<dbReference type="GO" id="GO:0009245">
    <property type="term" value="P:lipid A biosynthetic process"/>
    <property type="evidence" value="ECO:0007669"/>
    <property type="project" value="UniProtKB-KW"/>
</dbReference>
<evidence type="ECO:0000256" key="7">
    <source>
        <dbReference type="ARBA" id="ARBA00022679"/>
    </source>
</evidence>
<accession>A0A2H0Y1Y9</accession>
<dbReference type="GO" id="GO:0008915">
    <property type="term" value="F:lipid-A-disaccharide synthase activity"/>
    <property type="evidence" value="ECO:0007669"/>
    <property type="project" value="UniProtKB-EC"/>
</dbReference>
<evidence type="ECO:0000313" key="11">
    <source>
        <dbReference type="Proteomes" id="UP000231343"/>
    </source>
</evidence>
<dbReference type="EMBL" id="PEYM01000002">
    <property type="protein sequence ID" value="PIS31805.1"/>
    <property type="molecule type" value="Genomic_DNA"/>
</dbReference>
<evidence type="ECO:0000256" key="5">
    <source>
        <dbReference type="ARBA" id="ARBA00022556"/>
    </source>
</evidence>
<dbReference type="SUPFAM" id="SSF53756">
    <property type="entry name" value="UDP-Glycosyltransferase/glycogen phosphorylase"/>
    <property type="match status" value="1"/>
</dbReference>
<dbReference type="EC" id="2.4.1.182" evidence="2"/>
<evidence type="ECO:0000256" key="9">
    <source>
        <dbReference type="ARBA" id="ARBA00048975"/>
    </source>
</evidence>
<keyword evidence="7" id="KW-0808">Transferase</keyword>
<dbReference type="InterPro" id="IPR003835">
    <property type="entry name" value="Glyco_trans_19"/>
</dbReference>
<dbReference type="Proteomes" id="UP000231343">
    <property type="component" value="Unassembled WGS sequence"/>
</dbReference>
<evidence type="ECO:0000256" key="2">
    <source>
        <dbReference type="ARBA" id="ARBA00012687"/>
    </source>
</evidence>
<evidence type="ECO:0000256" key="8">
    <source>
        <dbReference type="ARBA" id="ARBA00023098"/>
    </source>
</evidence>
<evidence type="ECO:0000256" key="1">
    <source>
        <dbReference type="ARBA" id="ARBA00002056"/>
    </source>
</evidence>
<sequence length="365" mass="41209">MPDIVIVVNSPGELSALAKPVAETIYAQNPTRRIFLVLTPCQYTSGKELEYIRTIKGITQTITQKEYKSWILKNQKPKIDFSSQGTVLFLGGDLAHAVLIAKKLKYPAYAYVQDYIGWVGFYKKFFCPDIQSQQKLDRRSLLKDKLEIVGNLMVDSVSSMPKWQPEENVITFMPGSRAWQIKHTTPIYTKIIQEIKCQIKNVKCQIVDSPFEKAIEIPEAKMISFEEAHNSELVITIPGTNTARLAARGIPMLVVFPLDNIDVIPLEGIAHYISKIPYFGIRLKKKFAEIMNKQTRFFALPNIKADQEIVEEIRGVIDPQEVANKVIALLKDKPKREKMSAELLATMGAAGAAAKITEEINEIIR</sequence>
<dbReference type="GO" id="GO:0005543">
    <property type="term" value="F:phospholipid binding"/>
    <property type="evidence" value="ECO:0007669"/>
    <property type="project" value="TreeGrafter"/>
</dbReference>
<evidence type="ECO:0000256" key="4">
    <source>
        <dbReference type="ARBA" id="ARBA00022516"/>
    </source>
</evidence>
<comment type="catalytic activity">
    <reaction evidence="9">
        <text>a lipid X + a UDP-2-N,3-O-bis[(3R)-3-hydroxyacyl]-alpha-D-glucosamine = a lipid A disaccharide + UDP + H(+)</text>
        <dbReference type="Rhea" id="RHEA:67828"/>
        <dbReference type="ChEBI" id="CHEBI:15378"/>
        <dbReference type="ChEBI" id="CHEBI:58223"/>
        <dbReference type="ChEBI" id="CHEBI:137748"/>
        <dbReference type="ChEBI" id="CHEBI:176338"/>
        <dbReference type="ChEBI" id="CHEBI:176343"/>
        <dbReference type="EC" id="2.4.1.182"/>
    </reaction>
</comment>
<keyword evidence="8" id="KW-0443">Lipid metabolism</keyword>
<comment type="function">
    <text evidence="1">Condensation of UDP-2,3-diacylglucosamine and 2,3-diacylglucosamine-1-phosphate to form lipid A disaccharide, a precursor of lipid A, a phosphorylated glycolipid that anchors the lipopolysaccharide to the outer membrane of the cell.</text>
</comment>
<name>A0A2H0Y1Y9_UNCSA</name>
<keyword evidence="5" id="KW-0441">Lipid A biosynthesis</keyword>
<reference evidence="10 11" key="1">
    <citation type="submission" date="2017-09" db="EMBL/GenBank/DDBJ databases">
        <title>Depth-based differentiation of microbial function through sediment-hosted aquifers and enrichment of novel symbionts in the deep terrestrial subsurface.</title>
        <authorList>
            <person name="Probst A.J."/>
            <person name="Ladd B."/>
            <person name="Jarett J.K."/>
            <person name="Geller-Mcgrath D.E."/>
            <person name="Sieber C.M."/>
            <person name="Emerson J.B."/>
            <person name="Anantharaman K."/>
            <person name="Thomas B.C."/>
            <person name="Malmstrom R."/>
            <person name="Stieglmeier M."/>
            <person name="Klingl A."/>
            <person name="Woyke T."/>
            <person name="Ryan C.M."/>
            <person name="Banfield J.F."/>
        </authorList>
    </citation>
    <scope>NUCLEOTIDE SEQUENCE [LARGE SCALE GENOMIC DNA]</scope>
    <source>
        <strain evidence="10">CG08_land_8_20_14_0_20_45_16</strain>
    </source>
</reference>
<evidence type="ECO:0000313" key="10">
    <source>
        <dbReference type="EMBL" id="PIS31805.1"/>
    </source>
</evidence>
<dbReference type="AlphaFoldDB" id="A0A2H0Y1Y9"/>
<protein>
    <recommendedName>
        <fullName evidence="3">Lipid-A-disaccharide synthase</fullName>
        <ecNumber evidence="2">2.4.1.182</ecNumber>
    </recommendedName>
</protein>
<dbReference type="PANTHER" id="PTHR30372">
    <property type="entry name" value="LIPID-A-DISACCHARIDE SYNTHASE"/>
    <property type="match status" value="1"/>
</dbReference>
<organism evidence="10 11">
    <name type="scientific">Candidatus Saganbacteria bacterium CG08_land_8_20_14_0_20_45_16</name>
    <dbReference type="NCBI Taxonomy" id="2014293"/>
    <lineage>
        <taxon>Bacteria</taxon>
        <taxon>Bacillati</taxon>
        <taxon>Saganbacteria</taxon>
    </lineage>
</organism>
<keyword evidence="6" id="KW-0328">Glycosyltransferase</keyword>
<dbReference type="Pfam" id="PF02684">
    <property type="entry name" value="LpxB"/>
    <property type="match status" value="1"/>
</dbReference>
<keyword evidence="4" id="KW-0444">Lipid biosynthesis</keyword>
<dbReference type="GO" id="GO:0016020">
    <property type="term" value="C:membrane"/>
    <property type="evidence" value="ECO:0007669"/>
    <property type="project" value="GOC"/>
</dbReference>
<proteinExistence type="predicted"/>
<comment type="caution">
    <text evidence="10">The sequence shown here is derived from an EMBL/GenBank/DDBJ whole genome shotgun (WGS) entry which is preliminary data.</text>
</comment>
<dbReference type="PANTHER" id="PTHR30372:SF4">
    <property type="entry name" value="LIPID-A-DISACCHARIDE SYNTHASE, MITOCHONDRIAL-RELATED"/>
    <property type="match status" value="1"/>
</dbReference>
<evidence type="ECO:0000256" key="3">
    <source>
        <dbReference type="ARBA" id="ARBA00020902"/>
    </source>
</evidence>
<evidence type="ECO:0000256" key="6">
    <source>
        <dbReference type="ARBA" id="ARBA00022676"/>
    </source>
</evidence>